<gene>
    <name evidence="3" type="ORF">ENJ51_10800</name>
</gene>
<proteinExistence type="predicted"/>
<reference evidence="3" key="1">
    <citation type="journal article" date="2020" name="mSystems">
        <title>Genome- and Community-Level Interaction Insights into Carbon Utilization and Element Cycling Functions of Hydrothermarchaeota in Hydrothermal Sediment.</title>
        <authorList>
            <person name="Zhou Z."/>
            <person name="Liu Y."/>
            <person name="Xu W."/>
            <person name="Pan J."/>
            <person name="Luo Z.H."/>
            <person name="Li M."/>
        </authorList>
    </citation>
    <scope>NUCLEOTIDE SEQUENCE [LARGE SCALE GENOMIC DNA]</scope>
    <source>
        <strain evidence="3">HyVt-493</strain>
    </source>
</reference>
<dbReference type="GO" id="GO:0046872">
    <property type="term" value="F:metal ion binding"/>
    <property type="evidence" value="ECO:0007669"/>
    <property type="project" value="UniProtKB-KW"/>
</dbReference>
<organism evidence="3">
    <name type="scientific">Leucothrix mucor</name>
    <dbReference type="NCBI Taxonomy" id="45248"/>
    <lineage>
        <taxon>Bacteria</taxon>
        <taxon>Pseudomonadati</taxon>
        <taxon>Pseudomonadota</taxon>
        <taxon>Gammaproteobacteria</taxon>
        <taxon>Thiotrichales</taxon>
        <taxon>Thiotrichaceae</taxon>
        <taxon>Leucothrix</taxon>
    </lineage>
</organism>
<dbReference type="PANTHER" id="PTHR23337:SF3">
    <property type="entry name" value="MORC FAMILY CW-TYPE ZINC FINGER 2"/>
    <property type="match status" value="1"/>
</dbReference>
<dbReference type="AlphaFoldDB" id="A0A7V2T177"/>
<evidence type="ECO:0000256" key="1">
    <source>
        <dbReference type="ARBA" id="ARBA00022723"/>
    </source>
</evidence>
<evidence type="ECO:0008006" key="4">
    <source>
        <dbReference type="Google" id="ProtNLM"/>
    </source>
</evidence>
<protein>
    <recommendedName>
        <fullName evidence="4">ATP-binding protein</fullName>
    </recommendedName>
</protein>
<dbReference type="Pfam" id="PF13589">
    <property type="entry name" value="HATPase_c_3"/>
    <property type="match status" value="1"/>
</dbReference>
<dbReference type="SUPFAM" id="SSF55874">
    <property type="entry name" value="ATPase domain of HSP90 chaperone/DNA topoisomerase II/histidine kinase"/>
    <property type="match status" value="1"/>
</dbReference>
<keyword evidence="2" id="KW-0175">Coiled coil</keyword>
<keyword evidence="1" id="KW-0479">Metal-binding</keyword>
<sequence length="578" mass="64694">MEKRNIPANAGKLLNAVASIGYDVEVAICDLIDNSFDADANNVHLYIEELLEDGETTGLISKYVIVDDGVGMDEAALINAFTLGSDRSYDNGSLGKFGLGLKSAGLSLGDRIIVLSKKEGGEVPLCAILSLQDVEEAGEYQISIGEAKDEYQNFWDGYSTNIENGTILIIDSLNDGQSTSIKFMNYLTRYCGQVYHMAIEDKKNPVNLYINESKVEPIDPLFMDEAIKNGSLSNIEEWDGKTTNLLMEDTELDLGDGVACTIAATNLVHPPTFEIEDGKEAQQEARNRYQVETDPFTRKARHGFYIYRNRRIIVMAERFHGLVSSSTQTWAFRARLMFDEMADDILALDVKKRHMKLPKTARSNLKNLISGYQTKSTNAWKHRGKIYQEWRGEEKETIANQSVANTPVGNLDYDPNSTIITEDDKKERKKKQESISKKSLESIQDKNLKKEDLDGFAKKNYSIIPANGLKGNAMWVPYPSVELGRAETVLNKQHSWISDALQASEGNPEAAIILYQLLAIISRAEMEVRTTPWPNLNQKTIDKVFDIFRKKISAIGEDVADSLSDEIENLKKGGVRED</sequence>
<dbReference type="EMBL" id="DRMS01000405">
    <property type="protein sequence ID" value="HFC93285.1"/>
    <property type="molecule type" value="Genomic_DNA"/>
</dbReference>
<dbReference type="Proteomes" id="UP000885750">
    <property type="component" value="Unassembled WGS sequence"/>
</dbReference>
<name>A0A7V2T177_LEUMU</name>
<comment type="caution">
    <text evidence="3">The sequence shown here is derived from an EMBL/GenBank/DDBJ whole genome shotgun (WGS) entry which is preliminary data.</text>
</comment>
<evidence type="ECO:0000313" key="3">
    <source>
        <dbReference type="EMBL" id="HFC93285.1"/>
    </source>
</evidence>
<evidence type="ECO:0000256" key="2">
    <source>
        <dbReference type="ARBA" id="ARBA00023054"/>
    </source>
</evidence>
<dbReference type="Gene3D" id="3.30.565.10">
    <property type="entry name" value="Histidine kinase-like ATPase, C-terminal domain"/>
    <property type="match status" value="1"/>
</dbReference>
<accession>A0A7V2T177</accession>
<dbReference type="InterPro" id="IPR036890">
    <property type="entry name" value="HATPase_C_sf"/>
</dbReference>
<dbReference type="PANTHER" id="PTHR23337">
    <property type="entry name" value="ZINC FINGER CW-TYPE COILED-COIL DOMAIN PROTEIN 1"/>
    <property type="match status" value="1"/>
</dbReference>